<dbReference type="PROSITE" id="PS51833">
    <property type="entry name" value="HDOD"/>
    <property type="match status" value="1"/>
</dbReference>
<evidence type="ECO:0000313" key="3">
    <source>
        <dbReference type="Proteomes" id="UP000617555"/>
    </source>
</evidence>
<proteinExistence type="predicted"/>
<dbReference type="InterPro" id="IPR013976">
    <property type="entry name" value="HDOD"/>
</dbReference>
<accession>A0ABQ1JG93</accession>
<dbReference type="PANTHER" id="PTHR33525:SF6">
    <property type="entry name" value="HDOD DOMAIN-CONTAINING PROTEIN"/>
    <property type="match status" value="1"/>
</dbReference>
<dbReference type="SUPFAM" id="SSF109604">
    <property type="entry name" value="HD-domain/PDEase-like"/>
    <property type="match status" value="1"/>
</dbReference>
<dbReference type="PANTHER" id="PTHR33525">
    <property type="match status" value="1"/>
</dbReference>
<feature type="domain" description="HDOD" evidence="1">
    <location>
        <begin position="114"/>
        <end position="304"/>
    </location>
</feature>
<dbReference type="CDD" id="cd00077">
    <property type="entry name" value="HDc"/>
    <property type="match status" value="1"/>
</dbReference>
<name>A0ABQ1JG93_9GAMM</name>
<evidence type="ECO:0000313" key="2">
    <source>
        <dbReference type="EMBL" id="GGB65625.1"/>
    </source>
</evidence>
<protein>
    <submittedName>
        <fullName evidence="2">Metal-dependent phosphohydrolase</fullName>
    </submittedName>
</protein>
<dbReference type="Gene3D" id="1.10.3210.10">
    <property type="entry name" value="Hypothetical protein af1432"/>
    <property type="match status" value="1"/>
</dbReference>
<comment type="caution">
    <text evidence="2">The sequence shown here is derived from an EMBL/GenBank/DDBJ whole genome shotgun (WGS) entry which is preliminary data.</text>
</comment>
<dbReference type="SMART" id="SM00471">
    <property type="entry name" value="HDc"/>
    <property type="match status" value="1"/>
</dbReference>
<dbReference type="InterPro" id="IPR052340">
    <property type="entry name" value="RNase_Y/CdgJ"/>
</dbReference>
<dbReference type="InterPro" id="IPR003607">
    <property type="entry name" value="HD/PDEase_dom"/>
</dbReference>
<evidence type="ECO:0000259" key="1">
    <source>
        <dbReference type="PROSITE" id="PS51833"/>
    </source>
</evidence>
<reference evidence="3" key="1">
    <citation type="journal article" date="2019" name="Int. J. Syst. Evol. Microbiol.">
        <title>The Global Catalogue of Microorganisms (GCM) 10K type strain sequencing project: providing services to taxonomists for standard genome sequencing and annotation.</title>
        <authorList>
            <consortium name="The Broad Institute Genomics Platform"/>
            <consortium name="The Broad Institute Genome Sequencing Center for Infectious Disease"/>
            <person name="Wu L."/>
            <person name="Ma J."/>
        </authorList>
    </citation>
    <scope>NUCLEOTIDE SEQUENCE [LARGE SCALE GENOMIC DNA]</scope>
    <source>
        <strain evidence="3">CGMCC 1.15339</strain>
    </source>
</reference>
<dbReference type="EMBL" id="BMII01000023">
    <property type="protein sequence ID" value="GGB65625.1"/>
    <property type="molecule type" value="Genomic_DNA"/>
</dbReference>
<sequence length="363" mass="41221">MMGFNLIFIRLIIVVTSFFKKLFNIRDRNEQAKFTGHTAAEKRQHTIQKQPEPTIEVTPRQAVESQLDLSALFYSFLFANYQTTTAGIANNLERSVMHNIELALSSPQDIAENVLKLPSKIFELDKKLADDNIDTQELIQLIEQDPLLCVEVLKLCNSPAFKRSENEVTSIQQALVQVGRVQLRQFITTCLARELIDIKPIYFRRFGAEIWRHSMQVAFLASELAPSEQRDSAFLLGLLHDVGKIAIFKLLVDAFYQAEPGEQPKSALFKQVMTTKSLTLSALLARCWKLPSHFETPLSILANSNIKPDDDIASVIWKANIISECSMLHQLDKLPQPALAVLLAQIELTEEEFSELHQKLLKF</sequence>
<keyword evidence="3" id="KW-1185">Reference proteome</keyword>
<organism evidence="2 3">
    <name type="scientific">Shewanella inventionis</name>
    <dbReference type="NCBI Taxonomy" id="1738770"/>
    <lineage>
        <taxon>Bacteria</taxon>
        <taxon>Pseudomonadati</taxon>
        <taxon>Pseudomonadota</taxon>
        <taxon>Gammaproteobacteria</taxon>
        <taxon>Alteromonadales</taxon>
        <taxon>Shewanellaceae</taxon>
        <taxon>Shewanella</taxon>
    </lineage>
</organism>
<dbReference type="Proteomes" id="UP000617555">
    <property type="component" value="Unassembled WGS sequence"/>
</dbReference>
<dbReference type="Pfam" id="PF08668">
    <property type="entry name" value="HDOD"/>
    <property type="match status" value="1"/>
</dbReference>
<gene>
    <name evidence="2" type="ORF">GCM10011607_27930</name>
</gene>